<organism evidence="2 3">
    <name type="scientific">Chiloscyllium punctatum</name>
    <name type="common">Brownbanded bambooshark</name>
    <name type="synonym">Hemiscyllium punctatum</name>
    <dbReference type="NCBI Taxonomy" id="137246"/>
    <lineage>
        <taxon>Eukaryota</taxon>
        <taxon>Metazoa</taxon>
        <taxon>Chordata</taxon>
        <taxon>Craniata</taxon>
        <taxon>Vertebrata</taxon>
        <taxon>Chondrichthyes</taxon>
        <taxon>Elasmobranchii</taxon>
        <taxon>Galeomorphii</taxon>
        <taxon>Galeoidea</taxon>
        <taxon>Orectolobiformes</taxon>
        <taxon>Hemiscylliidae</taxon>
        <taxon>Chiloscyllium</taxon>
    </lineage>
</organism>
<accession>A0A401TU50</accession>
<feature type="non-terminal residue" evidence="2">
    <location>
        <position position="108"/>
    </location>
</feature>
<name>A0A401TU50_CHIPU</name>
<reference evidence="2 3" key="1">
    <citation type="journal article" date="2018" name="Nat. Ecol. Evol.">
        <title>Shark genomes provide insights into elasmobranch evolution and the origin of vertebrates.</title>
        <authorList>
            <person name="Hara Y"/>
            <person name="Yamaguchi K"/>
            <person name="Onimaru K"/>
            <person name="Kadota M"/>
            <person name="Koyanagi M"/>
            <person name="Keeley SD"/>
            <person name="Tatsumi K"/>
            <person name="Tanaka K"/>
            <person name="Motone F"/>
            <person name="Kageyama Y"/>
            <person name="Nozu R"/>
            <person name="Adachi N"/>
            <person name="Nishimura O"/>
            <person name="Nakagawa R"/>
            <person name="Tanegashima C"/>
            <person name="Kiyatake I"/>
            <person name="Matsumoto R"/>
            <person name="Murakumo K"/>
            <person name="Nishida K"/>
            <person name="Terakita A"/>
            <person name="Kuratani S"/>
            <person name="Sato K"/>
            <person name="Hyodo S Kuraku.S."/>
        </authorList>
    </citation>
    <scope>NUCLEOTIDE SEQUENCE [LARGE SCALE GENOMIC DNA]</scope>
</reference>
<sequence>MEWPGGVARGLALALRGLGVRREELRESEQRLQRERRRLLSGAAPPRESCRWSAEVLLLLREPASGALQQIRYASEGGDGGGGVYRSRLELSPWISRKRLARRSAGTA</sequence>
<evidence type="ECO:0000256" key="1">
    <source>
        <dbReference type="SAM" id="Coils"/>
    </source>
</evidence>
<dbReference type="Proteomes" id="UP000287033">
    <property type="component" value="Unassembled WGS sequence"/>
</dbReference>
<keyword evidence="3" id="KW-1185">Reference proteome</keyword>
<evidence type="ECO:0000313" key="2">
    <source>
        <dbReference type="EMBL" id="GCC46160.1"/>
    </source>
</evidence>
<gene>
    <name evidence="2" type="ORF">chiPu_0030115</name>
</gene>
<evidence type="ECO:0000313" key="3">
    <source>
        <dbReference type="Proteomes" id="UP000287033"/>
    </source>
</evidence>
<protein>
    <submittedName>
        <fullName evidence="2">Uncharacterized protein</fullName>
    </submittedName>
</protein>
<keyword evidence="1" id="KW-0175">Coiled coil</keyword>
<dbReference type="AlphaFoldDB" id="A0A401TU50"/>
<dbReference type="EMBL" id="BEZZ01174952">
    <property type="protein sequence ID" value="GCC46160.1"/>
    <property type="molecule type" value="Genomic_DNA"/>
</dbReference>
<comment type="caution">
    <text evidence="2">The sequence shown here is derived from an EMBL/GenBank/DDBJ whole genome shotgun (WGS) entry which is preliminary data.</text>
</comment>
<feature type="coiled-coil region" evidence="1">
    <location>
        <begin position="15"/>
        <end position="42"/>
    </location>
</feature>
<proteinExistence type="predicted"/>